<dbReference type="InterPro" id="IPR004838">
    <property type="entry name" value="NHTrfase_class1_PyrdxlP-BS"/>
</dbReference>
<dbReference type="Proteomes" id="UP001597079">
    <property type="component" value="Unassembled WGS sequence"/>
</dbReference>
<dbReference type="RefSeq" id="WP_377943750.1">
    <property type="nucleotide sequence ID" value="NZ_JBHUCX010000035.1"/>
</dbReference>
<dbReference type="Pfam" id="PF00155">
    <property type="entry name" value="Aminotran_1_2"/>
    <property type="match status" value="1"/>
</dbReference>
<proteinExistence type="inferred from homology"/>
<dbReference type="InterPro" id="IPR015421">
    <property type="entry name" value="PyrdxlP-dep_Trfase_major"/>
</dbReference>
<dbReference type="Gene3D" id="3.40.640.10">
    <property type="entry name" value="Type I PLP-dependent aspartate aminotransferase-like (Major domain)"/>
    <property type="match status" value="1"/>
</dbReference>
<evidence type="ECO:0000313" key="8">
    <source>
        <dbReference type="EMBL" id="MFD1675869.1"/>
    </source>
</evidence>
<comment type="cofactor">
    <cofactor evidence="1 6">
        <name>pyridoxal 5'-phosphate</name>
        <dbReference type="ChEBI" id="CHEBI:597326"/>
    </cofactor>
</comment>
<dbReference type="PANTHER" id="PTHR46383">
    <property type="entry name" value="ASPARTATE AMINOTRANSFERASE"/>
    <property type="match status" value="1"/>
</dbReference>
<evidence type="ECO:0000313" key="9">
    <source>
        <dbReference type="Proteomes" id="UP001597079"/>
    </source>
</evidence>
<dbReference type="GO" id="GO:0008483">
    <property type="term" value="F:transaminase activity"/>
    <property type="evidence" value="ECO:0007669"/>
    <property type="project" value="UniProtKB-KW"/>
</dbReference>
<dbReference type="InterPro" id="IPR015424">
    <property type="entry name" value="PyrdxlP-dep_Trfase"/>
</dbReference>
<protein>
    <recommendedName>
        <fullName evidence="6">Aminotransferase</fullName>
        <ecNumber evidence="6">2.6.1.-</ecNumber>
    </recommendedName>
</protein>
<organism evidence="8 9">
    <name type="scientific">Alicyclobacillus fodiniaquatilis</name>
    <dbReference type="NCBI Taxonomy" id="1661150"/>
    <lineage>
        <taxon>Bacteria</taxon>
        <taxon>Bacillati</taxon>
        <taxon>Bacillota</taxon>
        <taxon>Bacilli</taxon>
        <taxon>Bacillales</taxon>
        <taxon>Alicyclobacillaceae</taxon>
        <taxon>Alicyclobacillus</taxon>
    </lineage>
</organism>
<comment type="similarity">
    <text evidence="2 6">Belongs to the class-I pyridoxal-phosphate-dependent aminotransferase family.</text>
</comment>
<evidence type="ECO:0000256" key="6">
    <source>
        <dbReference type="RuleBase" id="RU000481"/>
    </source>
</evidence>
<comment type="caution">
    <text evidence="8">The sequence shown here is derived from an EMBL/GenBank/DDBJ whole genome shotgun (WGS) entry which is preliminary data.</text>
</comment>
<accession>A0ABW4JHZ5</accession>
<dbReference type="InterPro" id="IPR050596">
    <property type="entry name" value="AspAT/PAT-like"/>
</dbReference>
<keyword evidence="5" id="KW-0663">Pyridoxal phosphate</keyword>
<keyword evidence="3 6" id="KW-0032">Aminotransferase</keyword>
<evidence type="ECO:0000259" key="7">
    <source>
        <dbReference type="Pfam" id="PF00155"/>
    </source>
</evidence>
<dbReference type="InterPro" id="IPR004839">
    <property type="entry name" value="Aminotransferase_I/II_large"/>
</dbReference>
<dbReference type="InterPro" id="IPR015422">
    <property type="entry name" value="PyrdxlP-dep_Trfase_small"/>
</dbReference>
<dbReference type="CDD" id="cd00609">
    <property type="entry name" value="AAT_like"/>
    <property type="match status" value="1"/>
</dbReference>
<evidence type="ECO:0000256" key="4">
    <source>
        <dbReference type="ARBA" id="ARBA00022679"/>
    </source>
</evidence>
<evidence type="ECO:0000256" key="1">
    <source>
        <dbReference type="ARBA" id="ARBA00001933"/>
    </source>
</evidence>
<name>A0ABW4JHZ5_9BACL</name>
<dbReference type="SUPFAM" id="SSF53383">
    <property type="entry name" value="PLP-dependent transferases"/>
    <property type="match status" value="1"/>
</dbReference>
<dbReference type="PANTHER" id="PTHR46383:SF4">
    <property type="entry name" value="AMINOTRANSFERASE"/>
    <property type="match status" value="1"/>
</dbReference>
<dbReference type="PROSITE" id="PS00105">
    <property type="entry name" value="AA_TRANSFER_CLASS_1"/>
    <property type="match status" value="1"/>
</dbReference>
<evidence type="ECO:0000256" key="3">
    <source>
        <dbReference type="ARBA" id="ARBA00022576"/>
    </source>
</evidence>
<evidence type="ECO:0000256" key="2">
    <source>
        <dbReference type="ARBA" id="ARBA00007441"/>
    </source>
</evidence>
<keyword evidence="4 6" id="KW-0808">Transferase</keyword>
<dbReference type="Gene3D" id="3.90.1150.10">
    <property type="entry name" value="Aspartate Aminotransferase, domain 1"/>
    <property type="match status" value="1"/>
</dbReference>
<feature type="domain" description="Aminotransferase class I/classII large" evidence="7">
    <location>
        <begin position="28"/>
        <end position="375"/>
    </location>
</feature>
<dbReference type="EC" id="2.6.1.-" evidence="6"/>
<reference evidence="9" key="1">
    <citation type="journal article" date="2019" name="Int. J. Syst. Evol. Microbiol.">
        <title>The Global Catalogue of Microorganisms (GCM) 10K type strain sequencing project: providing services to taxonomists for standard genome sequencing and annotation.</title>
        <authorList>
            <consortium name="The Broad Institute Genomics Platform"/>
            <consortium name="The Broad Institute Genome Sequencing Center for Infectious Disease"/>
            <person name="Wu L."/>
            <person name="Ma J."/>
        </authorList>
    </citation>
    <scope>NUCLEOTIDE SEQUENCE [LARGE SCALE GENOMIC DNA]</scope>
    <source>
        <strain evidence="9">CGMCC 1.12286</strain>
    </source>
</reference>
<evidence type="ECO:0000256" key="5">
    <source>
        <dbReference type="ARBA" id="ARBA00022898"/>
    </source>
</evidence>
<gene>
    <name evidence="8" type="ORF">ACFSB2_14290</name>
</gene>
<sequence length="387" mass="41979">MTDLNKAVASIQISGIRKFADLVTQYNDVLSLTIGQPHFPTPKHIKDAAIQAITEGHTSYTSNRGLPSLRQAVSAYYGAKSGVVYDAQTEILVTVGATHALDISLRALLAPGDEVVIPAPAYPGYEPLVRLAQGTVRYVDTATTRFKLTPAQLQTAITPRTKVVVLASPVNPTGVAYTKDELSALAAILAKTDVYVISDEIYSELQFDEQHTSFATFAALRERTVVIQGLSKSHSMTGWRIGFTLAPKKLTDEMVKVLQYSVSCASSISQHAALEALVGGGDDSAIMRAQYAQNRDMVVEALDQMNLPLVKPAGAFYAFPDIRPLQMTSQTFAMRLLDEARVAVVPGDAFSEYGEGFVRLSYACEPVLLQAGLQRLDDFVKKCHSSM</sequence>
<dbReference type="EMBL" id="JBHUCX010000035">
    <property type="protein sequence ID" value="MFD1675869.1"/>
    <property type="molecule type" value="Genomic_DNA"/>
</dbReference>
<keyword evidence="9" id="KW-1185">Reference proteome</keyword>